<accession>A0A1H9APZ7</accession>
<keyword evidence="8" id="KW-0406">Ion transport</keyword>
<evidence type="ECO:0000256" key="13">
    <source>
        <dbReference type="RuleBase" id="RU003357"/>
    </source>
</evidence>
<dbReference type="AlphaFoldDB" id="A0A1H9APZ7"/>
<comment type="subcellular location">
    <subcellularLocation>
        <location evidence="1 12">Cell outer membrane</location>
        <topology evidence="1 12">Multi-pass membrane protein</topology>
    </subcellularLocation>
</comment>
<keyword evidence="11 12" id="KW-0998">Cell outer membrane</keyword>
<evidence type="ECO:0000256" key="12">
    <source>
        <dbReference type="PROSITE-ProRule" id="PRU01360"/>
    </source>
</evidence>
<keyword evidence="17" id="KW-0675">Receptor</keyword>
<keyword evidence="7" id="KW-0408">Iron</keyword>
<evidence type="ECO:0000256" key="11">
    <source>
        <dbReference type="ARBA" id="ARBA00023237"/>
    </source>
</evidence>
<evidence type="ECO:0000259" key="15">
    <source>
        <dbReference type="Pfam" id="PF00593"/>
    </source>
</evidence>
<keyword evidence="10 12" id="KW-0472">Membrane</keyword>
<comment type="similarity">
    <text evidence="12 13">Belongs to the TonB-dependent receptor family.</text>
</comment>
<keyword evidence="9 13" id="KW-0798">TonB box</keyword>
<dbReference type="InterPro" id="IPR036942">
    <property type="entry name" value="Beta-barrel_TonB_sf"/>
</dbReference>
<dbReference type="GO" id="GO:0015344">
    <property type="term" value="F:siderophore uptake transmembrane transporter activity"/>
    <property type="evidence" value="ECO:0007669"/>
    <property type="project" value="TreeGrafter"/>
</dbReference>
<dbReference type="PANTHER" id="PTHR32552">
    <property type="entry name" value="FERRICHROME IRON RECEPTOR-RELATED"/>
    <property type="match status" value="1"/>
</dbReference>
<evidence type="ECO:0000256" key="8">
    <source>
        <dbReference type="ARBA" id="ARBA00023065"/>
    </source>
</evidence>
<dbReference type="InterPro" id="IPR000531">
    <property type="entry name" value="Beta-barrel_TonB"/>
</dbReference>
<evidence type="ECO:0000256" key="1">
    <source>
        <dbReference type="ARBA" id="ARBA00004571"/>
    </source>
</evidence>
<dbReference type="STRING" id="489703.SAMN04488038_101490"/>
<keyword evidence="2 12" id="KW-0813">Transport</keyword>
<keyword evidence="6 14" id="KW-0732">Signal</keyword>
<dbReference type="RefSeq" id="WP_093281459.1">
    <property type="nucleotide sequence ID" value="NZ_FOFS01000001.1"/>
</dbReference>
<dbReference type="PROSITE" id="PS52016">
    <property type="entry name" value="TONB_DEPENDENT_REC_3"/>
    <property type="match status" value="1"/>
</dbReference>
<reference evidence="18" key="1">
    <citation type="submission" date="2016-10" db="EMBL/GenBank/DDBJ databases">
        <authorList>
            <person name="Varghese N."/>
            <person name="Submissions S."/>
        </authorList>
    </citation>
    <scope>NUCLEOTIDE SEQUENCE [LARGE SCALE GENOMIC DNA]</scope>
    <source>
        <strain evidence="18">DSM 25927</strain>
    </source>
</reference>
<keyword evidence="18" id="KW-1185">Reference proteome</keyword>
<feature type="signal peptide" evidence="14">
    <location>
        <begin position="1"/>
        <end position="27"/>
    </location>
</feature>
<feature type="domain" description="TonB-dependent receptor-like beta-barrel" evidence="15">
    <location>
        <begin position="302"/>
        <end position="743"/>
    </location>
</feature>
<gene>
    <name evidence="17" type="ORF">SAMN04488038_101490</name>
</gene>
<evidence type="ECO:0000256" key="9">
    <source>
        <dbReference type="ARBA" id="ARBA00023077"/>
    </source>
</evidence>
<evidence type="ECO:0000313" key="17">
    <source>
        <dbReference type="EMBL" id="SEP78834.1"/>
    </source>
</evidence>
<feature type="domain" description="TonB-dependent receptor plug" evidence="16">
    <location>
        <begin position="64"/>
        <end position="177"/>
    </location>
</feature>
<evidence type="ECO:0000256" key="2">
    <source>
        <dbReference type="ARBA" id="ARBA00022448"/>
    </source>
</evidence>
<dbReference type="GO" id="GO:0009279">
    <property type="term" value="C:cell outer membrane"/>
    <property type="evidence" value="ECO:0007669"/>
    <property type="project" value="UniProtKB-SubCell"/>
</dbReference>
<protein>
    <submittedName>
        <fullName evidence="17">Outer membrane receptor proteins, mostly Fe transport</fullName>
    </submittedName>
</protein>
<evidence type="ECO:0000256" key="14">
    <source>
        <dbReference type="SAM" id="SignalP"/>
    </source>
</evidence>
<evidence type="ECO:0000256" key="5">
    <source>
        <dbReference type="ARBA" id="ARBA00022692"/>
    </source>
</evidence>
<name>A0A1H9APZ7_9GAMM</name>
<evidence type="ECO:0000256" key="6">
    <source>
        <dbReference type="ARBA" id="ARBA00022729"/>
    </source>
</evidence>
<dbReference type="InterPro" id="IPR012910">
    <property type="entry name" value="Plug_dom"/>
</dbReference>
<keyword evidence="4" id="KW-0410">Iron transport</keyword>
<evidence type="ECO:0000256" key="7">
    <source>
        <dbReference type="ARBA" id="ARBA00023004"/>
    </source>
</evidence>
<dbReference type="Gene3D" id="2.40.170.20">
    <property type="entry name" value="TonB-dependent receptor, beta-barrel domain"/>
    <property type="match status" value="1"/>
</dbReference>
<evidence type="ECO:0000259" key="16">
    <source>
        <dbReference type="Pfam" id="PF07715"/>
    </source>
</evidence>
<proteinExistence type="inferred from homology"/>
<feature type="chain" id="PRO_5011434723" evidence="14">
    <location>
        <begin position="28"/>
        <end position="775"/>
    </location>
</feature>
<dbReference type="Pfam" id="PF00593">
    <property type="entry name" value="TonB_dep_Rec_b-barrel"/>
    <property type="match status" value="1"/>
</dbReference>
<sequence>MRNLCFTVTPWAAALSLALAAMASAHAQEAAEPPAATAPTADAATGPLDLDEVVVTASLAKASKMDSSVSVSTLDAEQILQSGASSTAELLRSIPGVRSESSGGESNANLTVRGVPISAGGSRYVQYQEDGLPILQFGDIAFATPDSFVRTDLYTSRLEVIRGGSASTLASNAPGGIINFISNRGEHPGGSAAISYGLDFEQTRYDLAYGGPAGDSNRFFVAGHYRSGEGMRNGGVGIEQGGQLRGNFTHDFENGSVTVSFKHLDDHSPTYLPVPVQFSSSGKISRRPGIDPRKASFYSPYWQLDATLARDNTRVLSDINDGLTAKTDAIGVDAQFDLGQGWSLSEKFSHASNSGRFIGIFPGDDPASVSTTYLTGPKAGQAYNGPAFHAVVFNTSLDDLGLTANDLKLEKSLNLGEATVKASAGIYTATQNLAVTWNFNQYLLEASGNKPAMLNDASNGTVAFGGCCSNTQDSQYRSTSPYAALSLNFGALNLDGSLRRDKQKATGSYNQLGFAGSGATQYDLSKARAIDYEVDHNSYSVGANYRLSNDLALFARYSDGVAFNADRITFFHAAAQVDGSSPVPVNEIKQTEAGVKWRHQDLSSFLTFFQAKTDESNFDVTTQKGSANRYDAKGVELELGYRLGGFSLGGGLTYTDAEVKDSTSPALIGKAPKRQARLVYQLTPSYAIGELMLGASLVGTGSAKDDGPAGALSVTLPSYLVVNAFASYQLVTNTELALSANNLFDTLGYTESNDGRQAARAIDGRSMKASLKYRF</sequence>
<keyword evidence="5 12" id="KW-0812">Transmembrane</keyword>
<dbReference type="PANTHER" id="PTHR32552:SF89">
    <property type="entry name" value="CATECHOLATE SIDEROPHORE RECEPTOR FIU"/>
    <property type="match status" value="1"/>
</dbReference>
<dbReference type="SUPFAM" id="SSF56935">
    <property type="entry name" value="Porins"/>
    <property type="match status" value="1"/>
</dbReference>
<evidence type="ECO:0000256" key="10">
    <source>
        <dbReference type="ARBA" id="ARBA00023136"/>
    </source>
</evidence>
<dbReference type="Gene3D" id="2.170.130.10">
    <property type="entry name" value="TonB-dependent receptor, plug domain"/>
    <property type="match status" value="1"/>
</dbReference>
<dbReference type="EMBL" id="FOFS01000001">
    <property type="protein sequence ID" value="SEP78834.1"/>
    <property type="molecule type" value="Genomic_DNA"/>
</dbReference>
<evidence type="ECO:0000313" key="18">
    <source>
        <dbReference type="Proteomes" id="UP000199233"/>
    </source>
</evidence>
<dbReference type="OrthoDB" id="7386960at2"/>
<dbReference type="InterPro" id="IPR039426">
    <property type="entry name" value="TonB-dep_rcpt-like"/>
</dbReference>
<dbReference type="InterPro" id="IPR037066">
    <property type="entry name" value="Plug_dom_sf"/>
</dbReference>
<dbReference type="Pfam" id="PF07715">
    <property type="entry name" value="Plug"/>
    <property type="match status" value="1"/>
</dbReference>
<keyword evidence="3 12" id="KW-1134">Transmembrane beta strand</keyword>
<dbReference type="Proteomes" id="UP000199233">
    <property type="component" value="Unassembled WGS sequence"/>
</dbReference>
<evidence type="ECO:0000256" key="3">
    <source>
        <dbReference type="ARBA" id="ARBA00022452"/>
    </source>
</evidence>
<organism evidence="17 18">
    <name type="scientific">Solimonas aquatica</name>
    <dbReference type="NCBI Taxonomy" id="489703"/>
    <lineage>
        <taxon>Bacteria</taxon>
        <taxon>Pseudomonadati</taxon>
        <taxon>Pseudomonadota</taxon>
        <taxon>Gammaproteobacteria</taxon>
        <taxon>Nevskiales</taxon>
        <taxon>Nevskiaceae</taxon>
        <taxon>Solimonas</taxon>
    </lineage>
</organism>
<evidence type="ECO:0000256" key="4">
    <source>
        <dbReference type="ARBA" id="ARBA00022496"/>
    </source>
</evidence>